<keyword evidence="6" id="KW-1185">Reference proteome</keyword>
<feature type="domain" description="HTH cro/C1-type" evidence="4">
    <location>
        <begin position="3"/>
        <end position="42"/>
    </location>
</feature>
<dbReference type="Gene3D" id="1.10.260.40">
    <property type="entry name" value="lambda repressor-like DNA-binding domains"/>
    <property type="match status" value="1"/>
</dbReference>
<organism evidence="5 6">
    <name type="scientific">Gallaecimonas xiamenensis 3-C-1</name>
    <dbReference type="NCBI Taxonomy" id="745411"/>
    <lineage>
        <taxon>Bacteria</taxon>
        <taxon>Pseudomonadati</taxon>
        <taxon>Pseudomonadota</taxon>
        <taxon>Gammaproteobacteria</taxon>
        <taxon>Enterobacterales</taxon>
        <taxon>Gallaecimonadaceae</taxon>
        <taxon>Gallaecimonas</taxon>
    </lineage>
</organism>
<dbReference type="PATRIC" id="fig|745411.4.peg.2540"/>
<gene>
    <name evidence="5" type="ORF">B3C1_12899</name>
</gene>
<dbReference type="AlphaFoldDB" id="K2K0M6"/>
<dbReference type="Proteomes" id="UP000006755">
    <property type="component" value="Unassembled WGS sequence"/>
</dbReference>
<dbReference type="STRING" id="745411.B3C1_12899"/>
<dbReference type="InterPro" id="IPR010982">
    <property type="entry name" value="Lambda_DNA-bd_dom_sf"/>
</dbReference>
<dbReference type="GO" id="GO:0005829">
    <property type="term" value="C:cytosol"/>
    <property type="evidence" value="ECO:0007669"/>
    <property type="project" value="TreeGrafter"/>
</dbReference>
<dbReference type="InterPro" id="IPR014710">
    <property type="entry name" value="RmlC-like_jellyroll"/>
</dbReference>
<dbReference type="PROSITE" id="PS50943">
    <property type="entry name" value="HTH_CROC1"/>
    <property type="match status" value="1"/>
</dbReference>
<protein>
    <submittedName>
        <fullName evidence="5">DNA-binding protein</fullName>
    </submittedName>
</protein>
<dbReference type="PANTHER" id="PTHR46797">
    <property type="entry name" value="HTH-TYPE TRANSCRIPTIONAL REGULATOR"/>
    <property type="match status" value="1"/>
</dbReference>
<dbReference type="GO" id="GO:0003677">
    <property type="term" value="F:DNA binding"/>
    <property type="evidence" value="ECO:0007669"/>
    <property type="project" value="UniProtKB-KW"/>
</dbReference>
<dbReference type="EMBL" id="AMRI01000018">
    <property type="protein sequence ID" value="EKE71055.1"/>
    <property type="molecule type" value="Genomic_DNA"/>
</dbReference>
<dbReference type="eggNOG" id="COG1396">
    <property type="taxonomic scope" value="Bacteria"/>
</dbReference>
<dbReference type="InterPro" id="IPR013096">
    <property type="entry name" value="Cupin_2"/>
</dbReference>
<evidence type="ECO:0000256" key="3">
    <source>
        <dbReference type="ARBA" id="ARBA00023163"/>
    </source>
</evidence>
<evidence type="ECO:0000259" key="4">
    <source>
        <dbReference type="PROSITE" id="PS50943"/>
    </source>
</evidence>
<dbReference type="GO" id="GO:0003700">
    <property type="term" value="F:DNA-binding transcription factor activity"/>
    <property type="evidence" value="ECO:0007669"/>
    <property type="project" value="TreeGrafter"/>
</dbReference>
<dbReference type="SUPFAM" id="SSF51182">
    <property type="entry name" value="RmlC-like cupins"/>
    <property type="match status" value="1"/>
</dbReference>
<accession>K2K0M6</accession>
<evidence type="ECO:0000256" key="2">
    <source>
        <dbReference type="ARBA" id="ARBA00023125"/>
    </source>
</evidence>
<name>K2K0M6_9GAMM</name>
<keyword evidence="1" id="KW-0805">Transcription regulation</keyword>
<dbReference type="InterPro" id="IPR001387">
    <property type="entry name" value="Cro/C1-type_HTH"/>
</dbReference>
<keyword evidence="3" id="KW-0804">Transcription</keyword>
<dbReference type="CDD" id="cd02209">
    <property type="entry name" value="cupin_XRE_C"/>
    <property type="match status" value="1"/>
</dbReference>
<dbReference type="Pfam" id="PF01381">
    <property type="entry name" value="HTH_3"/>
    <property type="match status" value="1"/>
</dbReference>
<dbReference type="Pfam" id="PF07883">
    <property type="entry name" value="Cupin_2"/>
    <property type="match status" value="1"/>
</dbReference>
<proteinExistence type="predicted"/>
<keyword evidence="2 5" id="KW-0238">DNA-binding</keyword>
<dbReference type="PANTHER" id="PTHR46797:SF23">
    <property type="entry name" value="HTH-TYPE TRANSCRIPTIONAL REGULATOR SUTR"/>
    <property type="match status" value="1"/>
</dbReference>
<dbReference type="CDD" id="cd00093">
    <property type="entry name" value="HTH_XRE"/>
    <property type="match status" value="1"/>
</dbReference>
<evidence type="ECO:0000313" key="6">
    <source>
        <dbReference type="Proteomes" id="UP000006755"/>
    </source>
</evidence>
<dbReference type="Gene3D" id="2.60.120.10">
    <property type="entry name" value="Jelly Rolls"/>
    <property type="match status" value="1"/>
</dbReference>
<comment type="caution">
    <text evidence="5">The sequence shown here is derived from an EMBL/GenBank/DDBJ whole genome shotgun (WGS) entry which is preliminary data.</text>
</comment>
<reference evidence="5 6" key="1">
    <citation type="journal article" date="2012" name="J. Bacteriol.">
        <title>Genome Sequence of Gallaecimonas xiamenensis Type Strain 3-C-1.</title>
        <authorList>
            <person name="Lai Q."/>
            <person name="Wang L."/>
            <person name="Wang W."/>
            <person name="Shao Z."/>
        </authorList>
    </citation>
    <scope>NUCLEOTIDE SEQUENCE [LARGE SCALE GENOMIC DNA]</scope>
    <source>
        <strain evidence="5 6">3-C-1</strain>
    </source>
</reference>
<dbReference type="InterPro" id="IPR011051">
    <property type="entry name" value="RmlC_Cupin_sf"/>
</dbReference>
<sequence length="154" mass="16610">MAADKTGVSKAMLGQIERGESSPTVATLWKLATGFGLSFSAFLLAGSPSPLADAAQMQVTTLFPYDPQLGFEVFAITLAPGFERRSEAHRPGVVEQVVPLDGSLEIFADGQWQAVPAGQGRRFEADRPHGYANRGLVPVTFHNIISYPHEKSRP</sequence>
<evidence type="ECO:0000256" key="1">
    <source>
        <dbReference type="ARBA" id="ARBA00023015"/>
    </source>
</evidence>
<dbReference type="InterPro" id="IPR050807">
    <property type="entry name" value="TransReg_Diox_bact_type"/>
</dbReference>
<evidence type="ECO:0000313" key="5">
    <source>
        <dbReference type="EMBL" id="EKE71055.1"/>
    </source>
</evidence>